<feature type="signal peptide" evidence="2">
    <location>
        <begin position="1"/>
        <end position="24"/>
    </location>
</feature>
<gene>
    <name evidence="4" type="ORF">GGR06_004115</name>
</gene>
<keyword evidence="2" id="KW-0732">Signal</keyword>
<protein>
    <recommendedName>
        <fullName evidence="3">DUF6377 domain-containing protein</fullName>
    </recommendedName>
</protein>
<evidence type="ECO:0000313" key="4">
    <source>
        <dbReference type="EMBL" id="MBB4046281.1"/>
    </source>
</evidence>
<evidence type="ECO:0000313" key="5">
    <source>
        <dbReference type="Proteomes" id="UP000560658"/>
    </source>
</evidence>
<keyword evidence="1" id="KW-0812">Transmembrane</keyword>
<evidence type="ECO:0000256" key="2">
    <source>
        <dbReference type="SAM" id="SignalP"/>
    </source>
</evidence>
<dbReference type="Proteomes" id="UP000560658">
    <property type="component" value="Unassembled WGS sequence"/>
</dbReference>
<reference evidence="4" key="1">
    <citation type="submission" date="2020-08" db="EMBL/GenBank/DDBJ databases">
        <title>Genomic Encyclopedia of Type Strains, Phase IV (KMG-IV): sequencing the most valuable type-strain genomes for metagenomic binning, comparative biology and taxonomic classification.</title>
        <authorList>
            <person name="Goeker M."/>
        </authorList>
    </citation>
    <scope>NUCLEOTIDE SEQUENCE [LARGE SCALE GENOMIC DNA]</scope>
    <source>
        <strain evidence="4">DSM 105720</strain>
    </source>
</reference>
<dbReference type="InterPro" id="IPR045957">
    <property type="entry name" value="DUF6377"/>
</dbReference>
<name>A0A840D5N1_9BACE</name>
<keyword evidence="1" id="KW-1133">Transmembrane helix</keyword>
<keyword evidence="5" id="KW-1185">Reference proteome</keyword>
<sequence>MVNKVFTTFFFMLFLFTLIHPTKANETDSLFQILDETINKRMYFFKKKEDHLFQLKKDLAKAVTLEDQYEYSQKLAIEYSYYINDSAIHYSRKSLQIAQVLNDPNQIISAQLDQAYYLCYSGLFHESHKIIESIEVSALPLALQRKYFRTTIYVYHNQTFQLKTSPYAEIYKSKLLANITSYLEIGDISSIEYMSILAYKFYVEEKYIESAYVVNQILKRNDVPPYTRAETLFNLGGLYIRAGVEYAEEAKITLIKDAILYNQLAITKNSPLLNLAILIMDEKKNMVRANNYIDLAVEDTRVFSSNHKIGLAEKMHSTIKQYYYARVDKQQSTLQRFIAILFLSCVLIIITILVLFFNNQILIKTRKKLSETNDQLRDFNRIKEVYISYFLHQYSIHIDKMTEYKKQILRKMNSGHPHEAIKKEVAESINAKRDLNEFFLAFDKSVLELYPSFIEEVNALLKSDRKYTIKHNHKHQRQELNTELRILALLRLGFGDNKEIASIFRFTVQTVYNYRSKAKARAINEDTFEDDIKNTCN</sequence>
<feature type="chain" id="PRO_5032661761" description="DUF6377 domain-containing protein" evidence="2">
    <location>
        <begin position="25"/>
        <end position="537"/>
    </location>
</feature>
<accession>A0A840D5N1</accession>
<comment type="caution">
    <text evidence="4">The sequence shown here is derived from an EMBL/GenBank/DDBJ whole genome shotgun (WGS) entry which is preliminary data.</text>
</comment>
<evidence type="ECO:0000259" key="3">
    <source>
        <dbReference type="Pfam" id="PF19904"/>
    </source>
</evidence>
<proteinExistence type="predicted"/>
<dbReference type="AlphaFoldDB" id="A0A840D5N1"/>
<evidence type="ECO:0000256" key="1">
    <source>
        <dbReference type="SAM" id="Phobius"/>
    </source>
</evidence>
<feature type="transmembrane region" description="Helical" evidence="1">
    <location>
        <begin position="337"/>
        <end position="358"/>
    </location>
</feature>
<keyword evidence="1" id="KW-0472">Membrane</keyword>
<dbReference type="RefSeq" id="WP_044165436.1">
    <property type="nucleotide sequence ID" value="NZ_JACIER010000027.1"/>
</dbReference>
<dbReference type="Pfam" id="PF19904">
    <property type="entry name" value="DUF6377"/>
    <property type="match status" value="1"/>
</dbReference>
<dbReference type="EMBL" id="JACIER010000027">
    <property type="protein sequence ID" value="MBB4046281.1"/>
    <property type="molecule type" value="Genomic_DNA"/>
</dbReference>
<organism evidence="4 5">
    <name type="scientific">Bacteroides reticulotermitis</name>
    <dbReference type="NCBI Taxonomy" id="1133319"/>
    <lineage>
        <taxon>Bacteria</taxon>
        <taxon>Pseudomonadati</taxon>
        <taxon>Bacteroidota</taxon>
        <taxon>Bacteroidia</taxon>
        <taxon>Bacteroidales</taxon>
        <taxon>Bacteroidaceae</taxon>
        <taxon>Bacteroides</taxon>
    </lineage>
</organism>
<feature type="domain" description="DUF6377" evidence="3">
    <location>
        <begin position="263"/>
        <end position="501"/>
    </location>
</feature>